<evidence type="ECO:0000256" key="1">
    <source>
        <dbReference type="ARBA" id="ARBA00009809"/>
    </source>
</evidence>
<feature type="chain" id="PRO_5012081003" description="Beta-galactosidase" evidence="4">
    <location>
        <begin position="20"/>
        <end position="570"/>
    </location>
</feature>
<dbReference type="PANTHER" id="PTHR23421">
    <property type="entry name" value="BETA-GALACTOSIDASE RELATED"/>
    <property type="match status" value="1"/>
</dbReference>
<dbReference type="GO" id="GO:0009341">
    <property type="term" value="C:beta-galactosidase complex"/>
    <property type="evidence" value="ECO:0007669"/>
    <property type="project" value="InterPro"/>
</dbReference>
<evidence type="ECO:0008006" key="8">
    <source>
        <dbReference type="Google" id="ProtNLM"/>
    </source>
</evidence>
<dbReference type="InterPro" id="IPR017853">
    <property type="entry name" value="GH"/>
</dbReference>
<protein>
    <recommendedName>
        <fullName evidence="8">Beta-galactosidase</fullName>
    </recommendedName>
</protein>
<keyword evidence="2" id="KW-0378">Hydrolase</keyword>
<accession>A0A212JE29</accession>
<name>A0A212JE29_9BACT</name>
<dbReference type="Gene3D" id="2.60.220.20">
    <property type="entry name" value="putative beta-Galactosidase from caulobacter crescentus"/>
    <property type="match status" value="1"/>
</dbReference>
<dbReference type="AlphaFoldDB" id="A0A212JE29"/>
<comment type="similarity">
    <text evidence="1">Belongs to the glycosyl hydrolase 35 family.</text>
</comment>
<dbReference type="EMBL" id="FLUM01000001">
    <property type="protein sequence ID" value="SBV97678.1"/>
    <property type="molecule type" value="Genomic_DNA"/>
</dbReference>
<dbReference type="SUPFAM" id="SSF51445">
    <property type="entry name" value="(Trans)glycosidases"/>
    <property type="match status" value="1"/>
</dbReference>
<evidence type="ECO:0000259" key="6">
    <source>
        <dbReference type="Pfam" id="PF18120"/>
    </source>
</evidence>
<dbReference type="GO" id="GO:0005975">
    <property type="term" value="P:carbohydrate metabolic process"/>
    <property type="evidence" value="ECO:0007669"/>
    <property type="project" value="InterPro"/>
</dbReference>
<reference evidence="7" key="1">
    <citation type="submission" date="2016-04" db="EMBL/GenBank/DDBJ databases">
        <authorList>
            <person name="Evans L.H."/>
            <person name="Alamgir A."/>
            <person name="Owens N."/>
            <person name="Weber N.D."/>
            <person name="Virtaneva K."/>
            <person name="Barbian K."/>
            <person name="Babar A."/>
            <person name="Rosenke K."/>
        </authorList>
    </citation>
    <scope>NUCLEOTIDE SEQUENCE</scope>
    <source>
        <strain evidence="7">86-1</strain>
    </source>
</reference>
<evidence type="ECO:0000256" key="2">
    <source>
        <dbReference type="ARBA" id="ARBA00022801"/>
    </source>
</evidence>
<keyword evidence="3" id="KW-0326">Glycosidase</keyword>
<evidence type="ECO:0000256" key="3">
    <source>
        <dbReference type="ARBA" id="ARBA00023295"/>
    </source>
</evidence>
<dbReference type="GO" id="GO:0004565">
    <property type="term" value="F:beta-galactosidase activity"/>
    <property type="evidence" value="ECO:0007669"/>
    <property type="project" value="InterPro"/>
</dbReference>
<dbReference type="Pfam" id="PF18120">
    <property type="entry name" value="DUF5597"/>
    <property type="match status" value="1"/>
</dbReference>
<evidence type="ECO:0000256" key="4">
    <source>
        <dbReference type="SAM" id="SignalP"/>
    </source>
</evidence>
<dbReference type="RefSeq" id="WP_296940355.1">
    <property type="nucleotide sequence ID" value="NZ_LT599032.1"/>
</dbReference>
<feature type="signal peptide" evidence="4">
    <location>
        <begin position="1"/>
        <end position="19"/>
    </location>
</feature>
<dbReference type="InterPro" id="IPR013529">
    <property type="entry name" value="Glyco_hydro_42_N"/>
</dbReference>
<sequence>MKKYIILLLTLAFSSFIFAQKGNTFPHLAKSGTVTQLIVNDKPFLILGGELGNSSAASGEDIERIFPKLQRMGLNTVLVPAYWDLIEPTEGSYDFSLVDKAIKQTRENDLKIVFLWFGAWKNSMSCYAPLWFKKDYKKYPRANTKAGKPLEIASSFSENVYQADNRAFSQLMKYIASIDKEEGTVIMVQIENEIGMLEDARDYSAEANKLFNESVPEVLINYLNKNKNTLHPQMLEKWEKQGFKKKGNWQEIFGADLYTDEIFMAWSYARYVEKLAQTARSMHNIPLYVNAAMNSRNRKPGEYPSAGPLAHLVDIWHCGAPNIDILAPDLYDGFVDWVAKYKLHNNPLFIPEIKLSDSNGAQAFYVFGEHDAIGFCPFSIENGSDSERSPLVQSYAKLRELMPLLTEHQGKNTMNGLYFDKENQKRIIYRDDLRITCRHFFTLPWDSRATDGSKWPEGGGIILRLAKDEYIIAGSGIVVEFEKTDENKAIDAKELGEDGFASTGKNDRKEQIWNSSSRCGIGPVDEISVNKDGTFGYIRRLNGDQTHQGRHVRIGVDDFSILHVKLYEYK</sequence>
<evidence type="ECO:0000259" key="5">
    <source>
        <dbReference type="Pfam" id="PF02449"/>
    </source>
</evidence>
<dbReference type="InterPro" id="IPR040719">
    <property type="entry name" value="DUF5597"/>
</dbReference>
<gene>
    <name evidence="7" type="ORF">KL86DYS1_11973</name>
</gene>
<dbReference type="InterPro" id="IPR001944">
    <property type="entry name" value="Glycoside_Hdrlase_35"/>
</dbReference>
<dbReference type="Pfam" id="PF02449">
    <property type="entry name" value="Glyco_hydro_42"/>
    <property type="match status" value="1"/>
</dbReference>
<feature type="domain" description="Glycoside hydrolase family 42 N-terminal" evidence="5">
    <location>
        <begin position="60"/>
        <end position="220"/>
    </location>
</feature>
<feature type="domain" description="DUF5597" evidence="6">
    <location>
        <begin position="392"/>
        <end position="553"/>
    </location>
</feature>
<evidence type="ECO:0000313" key="7">
    <source>
        <dbReference type="EMBL" id="SBV97678.1"/>
    </source>
</evidence>
<proteinExistence type="inferred from homology"/>
<keyword evidence="4" id="KW-0732">Signal</keyword>
<organism evidence="7">
    <name type="scientific">uncultured Dysgonomonas sp</name>
    <dbReference type="NCBI Taxonomy" id="206096"/>
    <lineage>
        <taxon>Bacteria</taxon>
        <taxon>Pseudomonadati</taxon>
        <taxon>Bacteroidota</taxon>
        <taxon>Bacteroidia</taxon>
        <taxon>Bacteroidales</taxon>
        <taxon>Dysgonomonadaceae</taxon>
        <taxon>Dysgonomonas</taxon>
        <taxon>environmental samples</taxon>
    </lineage>
</organism>
<dbReference type="Gene3D" id="3.20.20.80">
    <property type="entry name" value="Glycosidases"/>
    <property type="match status" value="1"/>
</dbReference>